<evidence type="ECO:0000256" key="3">
    <source>
        <dbReference type="ARBA" id="ARBA00023002"/>
    </source>
</evidence>
<dbReference type="PANTHER" id="PTHR11709">
    <property type="entry name" value="MULTI-COPPER OXIDASE"/>
    <property type="match status" value="1"/>
</dbReference>
<reference evidence="7" key="1">
    <citation type="journal article" date="2023" name="Insect Mol. Biol.">
        <title>Genome sequencing provides insights into the evolution of gene families encoding plant cell wall-degrading enzymes in longhorned beetles.</title>
        <authorList>
            <person name="Shin N.R."/>
            <person name="Okamura Y."/>
            <person name="Kirsch R."/>
            <person name="Pauchet Y."/>
        </authorList>
    </citation>
    <scope>NUCLEOTIDE SEQUENCE</scope>
    <source>
        <strain evidence="7">MMC_N1</strain>
    </source>
</reference>
<evidence type="ECO:0000313" key="8">
    <source>
        <dbReference type="Proteomes" id="UP001162164"/>
    </source>
</evidence>
<keyword evidence="2" id="KW-0479">Metal-binding</keyword>
<evidence type="ECO:0000259" key="6">
    <source>
        <dbReference type="Pfam" id="PF07732"/>
    </source>
</evidence>
<protein>
    <submittedName>
        <fullName evidence="7">Uncharacterized protein</fullName>
    </submittedName>
</protein>
<keyword evidence="4" id="KW-0186">Copper</keyword>
<comment type="similarity">
    <text evidence="1">Belongs to the multicopper oxidase family.</text>
</comment>
<proteinExistence type="inferred from homology"/>
<sequence>MVGFNVININCTRNNIKILVLIPEIDNSTETHLEYVLLNNSNPCARTCVQNSPPMICRYQLKLEWYHTLSKACYDCPFNSSDCFRPDCVPGDGYKRPVIAVNRRMPGPLIEVCQGDIIVADVTNMLGSEGTTVHWHGQHQRNYPYMDGVPYVTQCPILPHNTFRYTFKAEQTGTHFWHSHLGMQRADGAFGALIVRGPEEEDPHFQFYDYDLLSHVIMILDWEKETGMEKFLAHHHNNDENKPTTILVNGLGRFTEFYDENNETIYIPTARFTVEQGYRYRFRVINAGFLNCPIEVSVDDHTLKVISSDGSDIVPVEGKK</sequence>
<dbReference type="InterPro" id="IPR008972">
    <property type="entry name" value="Cupredoxin"/>
</dbReference>
<evidence type="ECO:0000256" key="1">
    <source>
        <dbReference type="ARBA" id="ARBA00010609"/>
    </source>
</evidence>
<evidence type="ECO:0000313" key="7">
    <source>
        <dbReference type="EMBL" id="KAJ8968029.1"/>
    </source>
</evidence>
<keyword evidence="8" id="KW-1185">Reference proteome</keyword>
<dbReference type="Proteomes" id="UP001162164">
    <property type="component" value="Unassembled WGS sequence"/>
</dbReference>
<dbReference type="PANTHER" id="PTHR11709:SF394">
    <property type="entry name" value="FI03373P-RELATED"/>
    <property type="match status" value="1"/>
</dbReference>
<dbReference type="InterPro" id="IPR045087">
    <property type="entry name" value="Cu-oxidase_fam"/>
</dbReference>
<dbReference type="Pfam" id="PF00394">
    <property type="entry name" value="Cu-oxidase"/>
    <property type="match status" value="1"/>
</dbReference>
<comment type="caution">
    <text evidence="7">The sequence shown here is derived from an EMBL/GenBank/DDBJ whole genome shotgun (WGS) entry which is preliminary data.</text>
</comment>
<dbReference type="Pfam" id="PF07732">
    <property type="entry name" value="Cu-oxidase_3"/>
    <property type="match status" value="1"/>
</dbReference>
<dbReference type="CDD" id="cd13858">
    <property type="entry name" value="CuRO_1_tcLCC2_insect_like"/>
    <property type="match status" value="1"/>
</dbReference>
<accession>A0ABQ9IXT9</accession>
<dbReference type="CDD" id="cd13884">
    <property type="entry name" value="CuRO_2_tcLCC_insect_like"/>
    <property type="match status" value="1"/>
</dbReference>
<name>A0ABQ9IXT9_9CUCU</name>
<feature type="domain" description="Plastocyanin-like" evidence="5">
    <location>
        <begin position="215"/>
        <end position="316"/>
    </location>
</feature>
<gene>
    <name evidence="7" type="ORF">NQ317_001390</name>
</gene>
<evidence type="ECO:0000256" key="4">
    <source>
        <dbReference type="ARBA" id="ARBA00023008"/>
    </source>
</evidence>
<feature type="domain" description="Plastocyanin-like" evidence="6">
    <location>
        <begin position="90"/>
        <end position="199"/>
    </location>
</feature>
<dbReference type="EMBL" id="JAPWTJ010002080">
    <property type="protein sequence ID" value="KAJ8968029.1"/>
    <property type="molecule type" value="Genomic_DNA"/>
</dbReference>
<dbReference type="InterPro" id="IPR011707">
    <property type="entry name" value="Cu-oxidase-like_N"/>
</dbReference>
<keyword evidence="3" id="KW-0560">Oxidoreductase</keyword>
<evidence type="ECO:0000256" key="2">
    <source>
        <dbReference type="ARBA" id="ARBA00022723"/>
    </source>
</evidence>
<organism evidence="7 8">
    <name type="scientific">Molorchus minor</name>
    <dbReference type="NCBI Taxonomy" id="1323400"/>
    <lineage>
        <taxon>Eukaryota</taxon>
        <taxon>Metazoa</taxon>
        <taxon>Ecdysozoa</taxon>
        <taxon>Arthropoda</taxon>
        <taxon>Hexapoda</taxon>
        <taxon>Insecta</taxon>
        <taxon>Pterygota</taxon>
        <taxon>Neoptera</taxon>
        <taxon>Endopterygota</taxon>
        <taxon>Coleoptera</taxon>
        <taxon>Polyphaga</taxon>
        <taxon>Cucujiformia</taxon>
        <taxon>Chrysomeloidea</taxon>
        <taxon>Cerambycidae</taxon>
        <taxon>Lamiinae</taxon>
        <taxon>Monochamini</taxon>
        <taxon>Molorchus</taxon>
    </lineage>
</organism>
<dbReference type="SUPFAM" id="SSF49503">
    <property type="entry name" value="Cupredoxins"/>
    <property type="match status" value="2"/>
</dbReference>
<evidence type="ECO:0000259" key="5">
    <source>
        <dbReference type="Pfam" id="PF00394"/>
    </source>
</evidence>
<dbReference type="InterPro" id="IPR001117">
    <property type="entry name" value="Cu-oxidase_2nd"/>
</dbReference>
<dbReference type="Gene3D" id="2.60.40.420">
    <property type="entry name" value="Cupredoxins - blue copper proteins"/>
    <property type="match status" value="2"/>
</dbReference>